<protein>
    <recommendedName>
        <fullName evidence="1">diguanylate cyclase</fullName>
        <ecNumber evidence="1">2.7.7.65</ecNumber>
    </recommendedName>
</protein>
<evidence type="ECO:0000313" key="7">
    <source>
        <dbReference type="EMBL" id="RMC95934.1"/>
    </source>
</evidence>
<evidence type="ECO:0000256" key="2">
    <source>
        <dbReference type="ARBA" id="ARBA00034247"/>
    </source>
</evidence>
<dbReference type="NCBIfam" id="TIGR00254">
    <property type="entry name" value="GGDEF"/>
    <property type="match status" value="1"/>
</dbReference>
<dbReference type="SUPFAM" id="SSF55073">
    <property type="entry name" value="Nucleotide cyclase"/>
    <property type="match status" value="1"/>
</dbReference>
<gene>
    <name evidence="7" type="ORF">EAY64_12775</name>
</gene>
<accession>A0A454JGS0</accession>
<keyword evidence="8" id="KW-1185">Reference proteome</keyword>
<dbReference type="InterPro" id="IPR013976">
    <property type="entry name" value="HDOD"/>
</dbReference>
<dbReference type="Proteomes" id="UP000274139">
    <property type="component" value="Unassembled WGS sequence"/>
</dbReference>
<dbReference type="GO" id="GO:0005886">
    <property type="term" value="C:plasma membrane"/>
    <property type="evidence" value="ECO:0007669"/>
    <property type="project" value="TreeGrafter"/>
</dbReference>
<feature type="domain" description="Response regulatory" evidence="4">
    <location>
        <begin position="339"/>
        <end position="455"/>
    </location>
</feature>
<evidence type="ECO:0000259" key="4">
    <source>
        <dbReference type="PROSITE" id="PS50110"/>
    </source>
</evidence>
<dbReference type="SUPFAM" id="SSF109604">
    <property type="entry name" value="HD-domain/PDEase-like"/>
    <property type="match status" value="1"/>
</dbReference>
<dbReference type="Pfam" id="PF08668">
    <property type="entry name" value="HDOD"/>
    <property type="match status" value="1"/>
</dbReference>
<dbReference type="CDD" id="cd01949">
    <property type="entry name" value="GGDEF"/>
    <property type="match status" value="1"/>
</dbReference>
<dbReference type="EC" id="2.7.7.65" evidence="1"/>
<dbReference type="GO" id="GO:0052621">
    <property type="term" value="F:diguanylate cyclase activity"/>
    <property type="evidence" value="ECO:0007669"/>
    <property type="project" value="UniProtKB-EC"/>
</dbReference>
<dbReference type="GO" id="GO:1902201">
    <property type="term" value="P:negative regulation of bacterial-type flagellum-dependent cell motility"/>
    <property type="evidence" value="ECO:0007669"/>
    <property type="project" value="TreeGrafter"/>
</dbReference>
<dbReference type="SMART" id="SM00448">
    <property type="entry name" value="REC"/>
    <property type="match status" value="1"/>
</dbReference>
<feature type="modified residue" description="4-aspartylphosphate" evidence="3">
    <location>
        <position position="388"/>
    </location>
</feature>
<dbReference type="InterPro" id="IPR000160">
    <property type="entry name" value="GGDEF_dom"/>
</dbReference>
<dbReference type="SMART" id="SM00267">
    <property type="entry name" value="GGDEF"/>
    <property type="match status" value="1"/>
</dbReference>
<dbReference type="InterPro" id="IPR050469">
    <property type="entry name" value="Diguanylate_Cyclase"/>
</dbReference>
<dbReference type="SUPFAM" id="SSF52172">
    <property type="entry name" value="CheY-like"/>
    <property type="match status" value="1"/>
</dbReference>
<dbReference type="PANTHER" id="PTHR45138:SF9">
    <property type="entry name" value="DIGUANYLATE CYCLASE DGCM-RELATED"/>
    <property type="match status" value="1"/>
</dbReference>
<organism evidence="7 8">
    <name type="scientific">Aquitalea palustris</name>
    <dbReference type="NCBI Taxonomy" id="2480983"/>
    <lineage>
        <taxon>Bacteria</taxon>
        <taxon>Pseudomonadati</taxon>
        <taxon>Pseudomonadota</taxon>
        <taxon>Betaproteobacteria</taxon>
        <taxon>Neisseriales</taxon>
        <taxon>Chromobacteriaceae</taxon>
        <taxon>Aquitalea</taxon>
    </lineage>
</organism>
<dbReference type="InterPro" id="IPR011006">
    <property type="entry name" value="CheY-like_superfamily"/>
</dbReference>
<evidence type="ECO:0000259" key="6">
    <source>
        <dbReference type="PROSITE" id="PS51833"/>
    </source>
</evidence>
<dbReference type="InterPro" id="IPR043128">
    <property type="entry name" value="Rev_trsase/Diguanyl_cyclase"/>
</dbReference>
<dbReference type="PROSITE" id="PS51833">
    <property type="entry name" value="HDOD"/>
    <property type="match status" value="1"/>
</dbReference>
<dbReference type="GO" id="GO:0000160">
    <property type="term" value="P:phosphorelay signal transduction system"/>
    <property type="evidence" value="ECO:0007669"/>
    <property type="project" value="InterPro"/>
</dbReference>
<feature type="domain" description="GGDEF" evidence="5">
    <location>
        <begin position="519"/>
        <end position="651"/>
    </location>
</feature>
<dbReference type="InterPro" id="IPR001789">
    <property type="entry name" value="Sig_transdc_resp-reg_receiver"/>
</dbReference>
<feature type="domain" description="HDOD" evidence="6">
    <location>
        <begin position="34"/>
        <end position="231"/>
    </location>
</feature>
<evidence type="ECO:0000259" key="5">
    <source>
        <dbReference type="PROSITE" id="PS50887"/>
    </source>
</evidence>
<dbReference type="InterPro" id="IPR029787">
    <property type="entry name" value="Nucleotide_cyclase"/>
</dbReference>
<evidence type="ECO:0000256" key="1">
    <source>
        <dbReference type="ARBA" id="ARBA00012528"/>
    </source>
</evidence>
<dbReference type="PROSITE" id="PS50110">
    <property type="entry name" value="RESPONSE_REGULATORY"/>
    <property type="match status" value="1"/>
</dbReference>
<keyword evidence="3" id="KW-0597">Phosphoprotein</keyword>
<dbReference type="Pfam" id="PF00072">
    <property type="entry name" value="Response_reg"/>
    <property type="match status" value="1"/>
</dbReference>
<dbReference type="FunFam" id="3.30.70.270:FF:000001">
    <property type="entry name" value="Diguanylate cyclase domain protein"/>
    <property type="match status" value="1"/>
</dbReference>
<sequence length="651" mass="72437">MRMSRIHPRHRPTAGELAMLETATFNELKISGNLPSPKGSVLKVMQLSEHNNVPLPELIAVLNTDPVMIGRLLKVANSAAFLRSRPAVALTPDVLMAIGLNAVYQVALTFALVAEHRRGQCAQFNYDHYWSRALACGTAMQLLGSQQRLAPPGELFTIGMLSSIGQLAMATLHPSAYGELIASHGGPYAPVLTRLETEQFGYHHLDIAGALLRDWGLPKMFCDAVALHEEADFASAGDGTRAARLALCLRLAAQVADLCFLDGEARLHAYETVKKQAERMEIDPSHFPRLCDEVVREWREWNAQLAINTPEVESFTLLERRNSMTPRLPEAEAEQEALHILVVEDEASQRMMLQRLLQLLGHKVEVAADGQEAFDIVLDKRPQLVITDLAMPGLDGLQLIRRLRAIPEGRQLYIIVLTILDDEDNLAEVFSSGADDFISKPIPPRILQARLKAGQRIIQEQRSLRQEQELLRRHLEELSIDNQLAQEAAQTDGLTGLYNRRYAMRYLPQIWDEAKLSQQPLAALMLDIDHFKVVNDEHGHDVGDIILQEFAGILRLFCRRSDIICRFGGEEFLIILPDTRLSTAIQVAERIRATLANRSMVASGLALCLTVSIGVAEKKPAHANVEALIKAADQALYQAKRTGRNRVEAAL</sequence>
<evidence type="ECO:0000313" key="8">
    <source>
        <dbReference type="Proteomes" id="UP000274139"/>
    </source>
</evidence>
<dbReference type="CDD" id="cd17574">
    <property type="entry name" value="REC_OmpR"/>
    <property type="match status" value="1"/>
</dbReference>
<comment type="caution">
    <text evidence="7">The sequence shown here is derived from an EMBL/GenBank/DDBJ whole genome shotgun (WGS) entry which is preliminary data.</text>
</comment>
<dbReference type="Gene3D" id="3.40.50.2300">
    <property type="match status" value="1"/>
</dbReference>
<dbReference type="AlphaFoldDB" id="A0A454JGS0"/>
<dbReference type="EMBL" id="RFAR01000052">
    <property type="protein sequence ID" value="RMC95934.1"/>
    <property type="molecule type" value="Genomic_DNA"/>
</dbReference>
<dbReference type="GO" id="GO:0043709">
    <property type="term" value="P:cell adhesion involved in single-species biofilm formation"/>
    <property type="evidence" value="ECO:0007669"/>
    <property type="project" value="TreeGrafter"/>
</dbReference>
<proteinExistence type="predicted"/>
<comment type="catalytic activity">
    <reaction evidence="2">
        <text>2 GTP = 3',3'-c-di-GMP + 2 diphosphate</text>
        <dbReference type="Rhea" id="RHEA:24898"/>
        <dbReference type="ChEBI" id="CHEBI:33019"/>
        <dbReference type="ChEBI" id="CHEBI:37565"/>
        <dbReference type="ChEBI" id="CHEBI:58805"/>
        <dbReference type="EC" id="2.7.7.65"/>
    </reaction>
</comment>
<dbReference type="Gene3D" id="1.10.3210.10">
    <property type="entry name" value="Hypothetical protein af1432"/>
    <property type="match status" value="1"/>
</dbReference>
<dbReference type="Pfam" id="PF00990">
    <property type="entry name" value="GGDEF"/>
    <property type="match status" value="1"/>
</dbReference>
<evidence type="ECO:0000256" key="3">
    <source>
        <dbReference type="PROSITE-ProRule" id="PRU00169"/>
    </source>
</evidence>
<dbReference type="Gene3D" id="3.30.70.270">
    <property type="match status" value="1"/>
</dbReference>
<name>A0A454JGS0_9NEIS</name>
<dbReference type="PROSITE" id="PS50887">
    <property type="entry name" value="GGDEF"/>
    <property type="match status" value="1"/>
</dbReference>
<reference evidence="7 8" key="1">
    <citation type="submission" date="2018-10" db="EMBL/GenBank/DDBJ databases">
        <title>Draft genome sequence of Aquitalea MWU14-2217 isolated from a wild cranberry bog in Provincetown, Massachusetts.</title>
        <authorList>
            <person name="Ebadzadsahrai G."/>
            <person name="Soby S."/>
        </authorList>
    </citation>
    <scope>NUCLEOTIDE SEQUENCE [LARGE SCALE GENOMIC DNA]</scope>
    <source>
        <strain evidence="7 8">MWU14-2217</strain>
    </source>
</reference>
<dbReference type="PANTHER" id="PTHR45138">
    <property type="entry name" value="REGULATORY COMPONENTS OF SENSORY TRANSDUCTION SYSTEM"/>
    <property type="match status" value="1"/>
</dbReference>